<keyword evidence="3" id="KW-1185">Reference proteome</keyword>
<dbReference type="PANTHER" id="PTHR42951:SF4">
    <property type="entry name" value="ACYL-COENZYME A THIOESTERASE MBLAC2"/>
    <property type="match status" value="1"/>
</dbReference>
<dbReference type="GO" id="GO:0016787">
    <property type="term" value="F:hydrolase activity"/>
    <property type="evidence" value="ECO:0007669"/>
    <property type="project" value="UniProtKB-KW"/>
</dbReference>
<dbReference type="InterPro" id="IPR036866">
    <property type="entry name" value="RibonucZ/Hydroxyglut_hydro"/>
</dbReference>
<dbReference type="InterPro" id="IPR050855">
    <property type="entry name" value="NDM-1-like"/>
</dbReference>
<dbReference type="PANTHER" id="PTHR42951">
    <property type="entry name" value="METALLO-BETA-LACTAMASE DOMAIN-CONTAINING"/>
    <property type="match status" value="1"/>
</dbReference>
<dbReference type="SUPFAM" id="SSF56281">
    <property type="entry name" value="Metallo-hydrolase/oxidoreductase"/>
    <property type="match status" value="1"/>
</dbReference>
<gene>
    <name evidence="2" type="ORF">IW245_007558</name>
</gene>
<dbReference type="AlphaFoldDB" id="A0A8J7KN88"/>
<proteinExistence type="predicted"/>
<name>A0A8J7KN88_9ACTN</name>
<dbReference type="Proteomes" id="UP000622552">
    <property type="component" value="Unassembled WGS sequence"/>
</dbReference>
<organism evidence="2 3">
    <name type="scientific">Longispora fulva</name>
    <dbReference type="NCBI Taxonomy" id="619741"/>
    <lineage>
        <taxon>Bacteria</taxon>
        <taxon>Bacillati</taxon>
        <taxon>Actinomycetota</taxon>
        <taxon>Actinomycetes</taxon>
        <taxon>Micromonosporales</taxon>
        <taxon>Micromonosporaceae</taxon>
        <taxon>Longispora</taxon>
    </lineage>
</organism>
<reference evidence="2" key="1">
    <citation type="submission" date="2020-11" db="EMBL/GenBank/DDBJ databases">
        <title>Sequencing the genomes of 1000 actinobacteria strains.</title>
        <authorList>
            <person name="Klenk H.-P."/>
        </authorList>
    </citation>
    <scope>NUCLEOTIDE SEQUENCE</scope>
    <source>
        <strain evidence="2">DSM 45356</strain>
    </source>
</reference>
<dbReference type="CDD" id="cd16282">
    <property type="entry name" value="metallo-hydrolase-like_MBL-fold"/>
    <property type="match status" value="1"/>
</dbReference>
<dbReference type="EMBL" id="JADOUF010000001">
    <property type="protein sequence ID" value="MBG6141364.1"/>
    <property type="molecule type" value="Genomic_DNA"/>
</dbReference>
<dbReference type="Pfam" id="PF00753">
    <property type="entry name" value="Lactamase_B"/>
    <property type="match status" value="1"/>
</dbReference>
<evidence type="ECO:0000313" key="2">
    <source>
        <dbReference type="EMBL" id="MBG6141364.1"/>
    </source>
</evidence>
<comment type="caution">
    <text evidence="2">The sequence shown here is derived from an EMBL/GenBank/DDBJ whole genome shotgun (WGS) entry which is preliminary data.</text>
</comment>
<protein>
    <submittedName>
        <fullName evidence="2">Glyoxylase-like metal-dependent hydrolase (Beta-lactamase superfamily II)</fullName>
    </submittedName>
</protein>
<feature type="domain" description="Metallo-beta-lactamase" evidence="1">
    <location>
        <begin position="19"/>
        <end position="204"/>
    </location>
</feature>
<sequence length="271" mass="29002">MAFREIAPGVLVWRYPVLDVNVTLILGGTGAVLVDTLSTPRQAAELEVAVRTVTDLPLTVVNTHAHFDHCFGNASFANCDIWAHEATANRLAENSETLTHRVYERWGSTPGLDGLLDVVVTPPTHQVRTSHTLDIGDRAVHLRHLGLGHSPGDLVVVVDDAVVAGDIVEEGAPPAFDDAYPLSWPDALAALLELCGDGPVVPGHGDVVNREFVERQRKDLATLDWTIREGHADGADVSAIAELALSRWPELGAASALEAVSRGFVELSGRS</sequence>
<keyword evidence="2" id="KW-0378">Hydrolase</keyword>
<dbReference type="Gene3D" id="3.60.15.10">
    <property type="entry name" value="Ribonuclease Z/Hydroxyacylglutathione hydrolase-like"/>
    <property type="match status" value="1"/>
</dbReference>
<evidence type="ECO:0000313" key="3">
    <source>
        <dbReference type="Proteomes" id="UP000622552"/>
    </source>
</evidence>
<dbReference type="RefSeq" id="WP_197007793.1">
    <property type="nucleotide sequence ID" value="NZ_BONS01000013.1"/>
</dbReference>
<accession>A0A8J7KN88</accession>
<dbReference type="InterPro" id="IPR001279">
    <property type="entry name" value="Metallo-B-lactamas"/>
</dbReference>
<dbReference type="SMART" id="SM00849">
    <property type="entry name" value="Lactamase_B"/>
    <property type="match status" value="1"/>
</dbReference>
<evidence type="ECO:0000259" key="1">
    <source>
        <dbReference type="SMART" id="SM00849"/>
    </source>
</evidence>